<keyword evidence="1" id="KW-0479">Metal-binding</keyword>
<keyword evidence="1" id="KW-0863">Zinc-finger</keyword>
<evidence type="ECO:0000259" key="3">
    <source>
        <dbReference type="PROSITE" id="PS50158"/>
    </source>
</evidence>
<feature type="region of interest" description="Disordered" evidence="2">
    <location>
        <begin position="1"/>
        <end position="43"/>
    </location>
</feature>
<dbReference type="AlphaFoldDB" id="A0AAD5L850"/>
<dbReference type="SUPFAM" id="SSF57756">
    <property type="entry name" value="Retrovirus zinc finger-like domains"/>
    <property type="match status" value="1"/>
</dbReference>
<proteinExistence type="predicted"/>
<feature type="compositionally biased region" description="Basic and acidic residues" evidence="2">
    <location>
        <begin position="232"/>
        <end position="241"/>
    </location>
</feature>
<dbReference type="EMBL" id="JAKCXM010000616">
    <property type="protein sequence ID" value="KAJ0392547.1"/>
    <property type="molecule type" value="Genomic_DNA"/>
</dbReference>
<name>A0AAD5L850_PYTIN</name>
<dbReference type="Gene3D" id="4.10.60.10">
    <property type="entry name" value="Zinc finger, CCHC-type"/>
    <property type="match status" value="1"/>
</dbReference>
<dbReference type="GO" id="GO:0008270">
    <property type="term" value="F:zinc ion binding"/>
    <property type="evidence" value="ECO:0007669"/>
    <property type="project" value="UniProtKB-KW"/>
</dbReference>
<dbReference type="SMART" id="SM00343">
    <property type="entry name" value="ZnF_C2HC"/>
    <property type="match status" value="1"/>
</dbReference>
<dbReference type="Proteomes" id="UP001209570">
    <property type="component" value="Unassembled WGS sequence"/>
</dbReference>
<reference evidence="4" key="1">
    <citation type="submission" date="2021-12" db="EMBL/GenBank/DDBJ databases">
        <title>Prjna785345.</title>
        <authorList>
            <person name="Rujirawat T."/>
            <person name="Krajaejun T."/>
        </authorList>
    </citation>
    <scope>NUCLEOTIDE SEQUENCE</scope>
    <source>
        <strain evidence="4">Pi057C3</strain>
    </source>
</reference>
<dbReference type="Pfam" id="PF03732">
    <property type="entry name" value="Retrotrans_gag"/>
    <property type="match status" value="1"/>
</dbReference>
<evidence type="ECO:0000313" key="5">
    <source>
        <dbReference type="Proteomes" id="UP001209570"/>
    </source>
</evidence>
<organism evidence="4 5">
    <name type="scientific">Pythium insidiosum</name>
    <name type="common">Pythiosis disease agent</name>
    <dbReference type="NCBI Taxonomy" id="114742"/>
    <lineage>
        <taxon>Eukaryota</taxon>
        <taxon>Sar</taxon>
        <taxon>Stramenopiles</taxon>
        <taxon>Oomycota</taxon>
        <taxon>Peronosporomycetes</taxon>
        <taxon>Pythiales</taxon>
        <taxon>Pythiaceae</taxon>
        <taxon>Pythium</taxon>
    </lineage>
</organism>
<dbReference type="InterPro" id="IPR001878">
    <property type="entry name" value="Znf_CCHC"/>
</dbReference>
<dbReference type="InterPro" id="IPR036875">
    <property type="entry name" value="Znf_CCHC_sf"/>
</dbReference>
<evidence type="ECO:0000313" key="4">
    <source>
        <dbReference type="EMBL" id="KAJ0392547.1"/>
    </source>
</evidence>
<dbReference type="GO" id="GO:0003676">
    <property type="term" value="F:nucleic acid binding"/>
    <property type="evidence" value="ECO:0007669"/>
    <property type="project" value="InterPro"/>
</dbReference>
<accession>A0AAD5L850</accession>
<protein>
    <recommendedName>
        <fullName evidence="3">CCHC-type domain-containing protein</fullName>
    </recommendedName>
</protein>
<sequence length="372" mass="40723">MRRRRRRSSLRINTSDPPAQPQQPQADTTVADDEATDSETEEGKTIITSVTMSAPAATPRALGFDARKLGFNEFDPEKDGVVDTWLASVENAVRADEILVGGRWPAEALYYVVGSRLRGSAAMFFASIEAIAVPADRTYDALARRLRQQYGTKLTEAAAVNRLMQRKKEATETYQEYAMALRQVAEGVPIAEQFFIEAFEDGLGDFTGSLVRNRAPTTLMDAVHCATLARGHDGRGVEKPHWSRGRGARTPDVAPVSLVQAAGEEHQGPSDGQDVGPEPERPTQAQKPSVPWPRQQVTEAPAAGGKRRWQGPQGSGRDHYGPSPAKRRMEGPRRCYGCGEPGHLIASCPEVQAFRAHQEKEKASKKEPEQGN</sequence>
<comment type="caution">
    <text evidence="4">The sequence shown here is derived from an EMBL/GenBank/DDBJ whole genome shotgun (WGS) entry which is preliminary data.</text>
</comment>
<feature type="region of interest" description="Disordered" evidence="2">
    <location>
        <begin position="232"/>
        <end position="336"/>
    </location>
</feature>
<feature type="compositionally biased region" description="Acidic residues" evidence="2">
    <location>
        <begin position="30"/>
        <end position="40"/>
    </location>
</feature>
<dbReference type="InterPro" id="IPR005162">
    <property type="entry name" value="Retrotrans_gag_dom"/>
</dbReference>
<keyword evidence="5" id="KW-1185">Reference proteome</keyword>
<dbReference type="PANTHER" id="PTHR33223">
    <property type="entry name" value="CCHC-TYPE DOMAIN-CONTAINING PROTEIN"/>
    <property type="match status" value="1"/>
</dbReference>
<evidence type="ECO:0000256" key="2">
    <source>
        <dbReference type="SAM" id="MobiDB-lite"/>
    </source>
</evidence>
<dbReference type="PROSITE" id="PS50158">
    <property type="entry name" value="ZF_CCHC"/>
    <property type="match status" value="1"/>
</dbReference>
<keyword evidence="1" id="KW-0862">Zinc</keyword>
<gene>
    <name evidence="4" type="ORF">P43SY_010007</name>
</gene>
<dbReference type="PANTHER" id="PTHR33223:SF6">
    <property type="entry name" value="CCHC-TYPE DOMAIN-CONTAINING PROTEIN"/>
    <property type="match status" value="1"/>
</dbReference>
<evidence type="ECO:0000256" key="1">
    <source>
        <dbReference type="PROSITE-ProRule" id="PRU00047"/>
    </source>
</evidence>
<feature type="domain" description="CCHC-type" evidence="3">
    <location>
        <begin position="333"/>
        <end position="350"/>
    </location>
</feature>